<sequence length="1508" mass="169851">MKILLIFLTFYLISAAVRCFSVTGYSGGSVLVDSGQLWFSDSDKYMIKHDPWRTIIHYKKHSKWTSEGRFILFCSKYGKLVIFIRELNTQDAGKYRIRVLDKWYIDITLNVKKDSCCVVSKKVVVKSGETATFSCEYSQNHINDAKVIFKERQNSIDPWNEEERLSISDDKHKNIFSVRITAVTPDDGGVYLCGVWINRDSYSYYIINTVHLHILNSCCGASKILRVKSGETADFRCEYLWYQRNRKIILKTRNYIIEEVISTSNTWDQKERLTVSDEEHKNIFSVKITAVTPDDGGVYLCGVWDYSYPYSYSIINTVHLDITSKVGVSRVNGFSGGRLMIKCEHPQYKTNPKYICKESDGCSERKNPGVQGEWMENGDVSLYDDTRAGVLMVFFRELKAADEGTYRCGVKVSDYTESFTEIQLSVRNDAKYPKNVTDSVYLGGEVNITCQIPEQHKVHFCKEDDNHICQSISSSKVTEMSGSSERNEERVVTVSISNVSVRDAGVYWCGAETRDTDLTFISLNTQIQLNLITKVGVSRVSGSSGGRLMIKCEHPQYKTNPKYICKESDGCSERKNPGVQGEWMENGDVSLYDDTRAGVLMVFFRELKAADEGTYRCGVKVSDYTESFTEIQLSVRHDETYPKSVTESVHIGKEVNFTCQILEEHEVHFCKEDDNHTYNHICQSIVSSKVTEMSGSSERNEERVVTVSISNVSVRDAGVYWCGAETRDTDLTFISLNTQIQLNLIMAPVVRHEGESAEIICPYDSIYKSKPKSLCKGKCSTRDRNPLSETVREEKETKTGRLPLNDDVTAGVFTGTITGLTAEDAGKYWCAVTLETELNYLYTHLIVIMNEELNLTKYEGDDVSIQCKHHDEDQKRFCKAHEASMCVKDGVSLETIRDDRFSFSDEASTGVFTVNITDLREEDSGTYWCGAHIIIKVNLEVNKSVTGRITISCVSVTLLLMGASVLLLYKLGYIKTRDQHTSPDRTGMSGGEASHAACDYENIKDARRRSIPDTKETALYSTVTHPTDVSDPNDMLYSTVQLPTNPSDGLLYASVHFQKHEESLSNAKVTFNNEDVYCNYTTVSLNYLELELFINRHQQQHTDETMIQICDDQLIFLLLLLVSVVACETSEILTFTAHERGTVEIKCPYESRYKEYEKYLCRGECPILNKDKVVESGSSARDERFSLTDDTTAHIFTVTITDLRTEDRGQYWCGVETERWNLDDFTEIHLDIKHVSRVSGFTGQHLNISCHYKSELKNIVKFICKGSDPSVCEKSALRASSEIKSYGRFSLSDNESAGVFTVTITDLTEEDSGIYWCGAAQREQEHKNKWISVINLTISADTSESLSPKPTTSRASCHTSKPATEDTASSRLITASSSSSSSSTSPSVLMFFSSSANEVSPKTHTGLTPFILPSVMGILMVFGFLVFIYLSCRQNKEGVRLRGVIHVLADNLSDKEATHTVCHYEVIICTDSSGLGLPVFDEHDTCSTVIFQTTDHPDRTSDGQETCS</sequence>
<dbReference type="CDD" id="cd05716">
    <property type="entry name" value="IgV_pIgR_like"/>
    <property type="match status" value="3"/>
</dbReference>
<dbReference type="GeneID" id="113072340"/>
<feature type="domain" description="Ig-like" evidence="7">
    <location>
        <begin position="565"/>
        <end position="634"/>
    </location>
</feature>
<feature type="transmembrane region" description="Helical" evidence="5">
    <location>
        <begin position="1410"/>
        <end position="1432"/>
    </location>
</feature>
<organism evidence="8 9">
    <name type="scientific">Carassius auratus</name>
    <name type="common">Goldfish</name>
    <dbReference type="NCBI Taxonomy" id="7957"/>
    <lineage>
        <taxon>Eukaryota</taxon>
        <taxon>Metazoa</taxon>
        <taxon>Chordata</taxon>
        <taxon>Craniata</taxon>
        <taxon>Vertebrata</taxon>
        <taxon>Euteleostomi</taxon>
        <taxon>Actinopterygii</taxon>
        <taxon>Neopterygii</taxon>
        <taxon>Teleostei</taxon>
        <taxon>Ostariophysi</taxon>
        <taxon>Cypriniformes</taxon>
        <taxon>Cyprinidae</taxon>
        <taxon>Cyprininae</taxon>
        <taxon>Carassius</taxon>
    </lineage>
</organism>
<evidence type="ECO:0000256" key="1">
    <source>
        <dbReference type="ARBA" id="ARBA00004370"/>
    </source>
</evidence>
<keyword evidence="6" id="KW-0732">Signal</keyword>
<feature type="domain" description="Ig-like" evidence="7">
    <location>
        <begin position="125"/>
        <end position="195"/>
    </location>
</feature>
<dbReference type="Pfam" id="PF07686">
    <property type="entry name" value="V-set"/>
    <property type="match status" value="5"/>
</dbReference>
<feature type="compositionally biased region" description="Polar residues" evidence="4">
    <location>
        <begin position="1343"/>
        <end position="1362"/>
    </location>
</feature>
<feature type="compositionally biased region" description="Low complexity" evidence="4">
    <location>
        <begin position="1369"/>
        <end position="1386"/>
    </location>
</feature>
<dbReference type="InterPro" id="IPR036179">
    <property type="entry name" value="Ig-like_dom_sf"/>
</dbReference>
<dbReference type="GO" id="GO:0004888">
    <property type="term" value="F:transmembrane signaling receptor activity"/>
    <property type="evidence" value="ECO:0007669"/>
    <property type="project" value="TreeGrafter"/>
</dbReference>
<evidence type="ECO:0000256" key="3">
    <source>
        <dbReference type="ARBA" id="ARBA00023136"/>
    </source>
</evidence>
<dbReference type="InterPro" id="IPR013106">
    <property type="entry name" value="Ig_V-set"/>
</dbReference>
<dbReference type="InterPro" id="IPR003599">
    <property type="entry name" value="Ig_sub"/>
</dbReference>
<evidence type="ECO:0000259" key="7">
    <source>
        <dbReference type="PROSITE" id="PS50835"/>
    </source>
</evidence>
<dbReference type="PANTHER" id="PTHR11860:SF118">
    <property type="entry name" value="CMRF35-LIKE MOLECULE 3-RELATED"/>
    <property type="match status" value="1"/>
</dbReference>
<dbReference type="RefSeq" id="XP_026101148.1">
    <property type="nucleotide sequence ID" value="XM_026245363.1"/>
</dbReference>
<evidence type="ECO:0000256" key="6">
    <source>
        <dbReference type="SAM" id="SignalP"/>
    </source>
</evidence>
<dbReference type="SMART" id="SM00409">
    <property type="entry name" value="IG"/>
    <property type="match status" value="10"/>
</dbReference>
<proteinExistence type="predicted"/>
<keyword evidence="2 5" id="KW-0812">Transmembrane</keyword>
<evidence type="ECO:0000256" key="5">
    <source>
        <dbReference type="SAM" id="Phobius"/>
    </source>
</evidence>
<dbReference type="KEGG" id="caua:113072340"/>
<evidence type="ECO:0000313" key="8">
    <source>
        <dbReference type="Proteomes" id="UP000515129"/>
    </source>
</evidence>
<feature type="region of interest" description="Disordered" evidence="4">
    <location>
        <begin position="1343"/>
        <end position="1386"/>
    </location>
</feature>
<feature type="chain" id="PRO_5028305153" evidence="6">
    <location>
        <begin position="20"/>
        <end position="1508"/>
    </location>
</feature>
<feature type="domain" description="Ig-like" evidence="7">
    <location>
        <begin position="642"/>
        <end position="732"/>
    </location>
</feature>
<dbReference type="Gene3D" id="2.60.40.10">
    <property type="entry name" value="Immunoglobulins"/>
    <property type="match status" value="11"/>
</dbReference>
<dbReference type="SMART" id="SM00406">
    <property type="entry name" value="IGv"/>
    <property type="match status" value="5"/>
</dbReference>
<accession>A0A6P6MXT4</accession>
<dbReference type="GO" id="GO:0005886">
    <property type="term" value="C:plasma membrane"/>
    <property type="evidence" value="ECO:0007669"/>
    <property type="project" value="TreeGrafter"/>
</dbReference>
<dbReference type="InterPro" id="IPR013783">
    <property type="entry name" value="Ig-like_fold"/>
</dbReference>
<dbReference type="PROSITE" id="PS50835">
    <property type="entry name" value="IG_LIKE"/>
    <property type="match status" value="5"/>
</dbReference>
<evidence type="ECO:0000256" key="4">
    <source>
        <dbReference type="SAM" id="MobiDB-lite"/>
    </source>
</evidence>
<name>A0A6P6MXT4_CARAU</name>
<feature type="domain" description="Ig-like" evidence="7">
    <location>
        <begin position="356"/>
        <end position="425"/>
    </location>
</feature>
<dbReference type="PANTHER" id="PTHR11860">
    <property type="entry name" value="POLYMERIC-IMMUNOGLOBULIN RECEPTOR"/>
    <property type="match status" value="1"/>
</dbReference>
<keyword evidence="8" id="KW-1185">Reference proteome</keyword>
<feature type="domain" description="Ig-like" evidence="7">
    <location>
        <begin position="433"/>
        <end position="519"/>
    </location>
</feature>
<feature type="signal peptide" evidence="6">
    <location>
        <begin position="1"/>
        <end position="19"/>
    </location>
</feature>
<reference evidence="9" key="1">
    <citation type="submission" date="2025-08" db="UniProtKB">
        <authorList>
            <consortium name="RefSeq"/>
        </authorList>
    </citation>
    <scope>IDENTIFICATION</scope>
    <source>
        <strain evidence="9">Wakin</strain>
        <tissue evidence="9">Muscle</tissue>
    </source>
</reference>
<protein>
    <submittedName>
        <fullName evidence="9">Uncharacterized protein LOC113072340</fullName>
    </submittedName>
</protein>
<comment type="subcellular location">
    <subcellularLocation>
        <location evidence="1">Membrane</location>
    </subcellularLocation>
</comment>
<keyword evidence="3 5" id="KW-0472">Membrane</keyword>
<dbReference type="OrthoDB" id="8442846at2759"/>
<dbReference type="InterPro" id="IPR050671">
    <property type="entry name" value="CD300_family_receptors"/>
</dbReference>
<keyword evidence="5" id="KW-1133">Transmembrane helix</keyword>
<dbReference type="InterPro" id="IPR007110">
    <property type="entry name" value="Ig-like_dom"/>
</dbReference>
<dbReference type="SUPFAM" id="SSF48726">
    <property type="entry name" value="Immunoglobulin"/>
    <property type="match status" value="10"/>
</dbReference>
<evidence type="ECO:0000256" key="2">
    <source>
        <dbReference type="ARBA" id="ARBA00022692"/>
    </source>
</evidence>
<gene>
    <name evidence="9" type="primary">LOC113072340</name>
</gene>
<evidence type="ECO:0000313" key="9">
    <source>
        <dbReference type="RefSeq" id="XP_026101148.1"/>
    </source>
</evidence>
<dbReference type="Proteomes" id="UP000515129">
    <property type="component" value="Unplaced"/>
</dbReference>